<dbReference type="Pfam" id="PF08240">
    <property type="entry name" value="ADH_N"/>
    <property type="match status" value="1"/>
</dbReference>
<dbReference type="InterPro" id="IPR013149">
    <property type="entry name" value="ADH-like_C"/>
</dbReference>
<sequence>MKAVTYRKFGPAESVLSVEEHTDVPAGPGEVRVDLHYSGVNPSDVKARAGARAGVSELPYPAIVPHSDGSGVIVEVGQGVDPARLGQRVWIWNGQWQRPLGTAAQSITLPAKQAVLMPEGLDMAAGAILGIPGLTAAHTVFSGGPVAGETVLVQGGAGTVGFLAVQLAKWGGARVIATCSPQDKSHVLAAGADAVLDYQASDLADQILEANAGQPVERIVEVEFGRNCQVDTAVIAQNGRITAYGSAKDMTPTLPFYPLMFKSVTLEMALVYLLPDKIREAAITQLTAAIQDGAITFPIAEIFALEDTAKAHQAVEQGKRRGAILVKTQP</sequence>
<evidence type="ECO:0000313" key="4">
    <source>
        <dbReference type="Proteomes" id="UP000043764"/>
    </source>
</evidence>
<proteinExistence type="predicted"/>
<dbReference type="Pfam" id="PF00107">
    <property type="entry name" value="ADH_zinc_N"/>
    <property type="match status" value="1"/>
</dbReference>
<dbReference type="SUPFAM" id="SSF51735">
    <property type="entry name" value="NAD(P)-binding Rossmann-fold domains"/>
    <property type="match status" value="1"/>
</dbReference>
<keyword evidence="4" id="KW-1185">Reference proteome</keyword>
<dbReference type="AlphaFoldDB" id="A0A0H5D0R5"/>
<evidence type="ECO:0000313" key="3">
    <source>
        <dbReference type="EMBL" id="CRL10716.1"/>
    </source>
</evidence>
<dbReference type="SMART" id="SM00829">
    <property type="entry name" value="PKS_ER"/>
    <property type="match status" value="1"/>
</dbReference>
<dbReference type="EC" id="2.3.1.41" evidence="3"/>
<accession>A0A0H5D0R5</accession>
<organism evidence="3 4">
    <name type="scientific">Phaeobacter italicus</name>
    <dbReference type="NCBI Taxonomy" id="481446"/>
    <lineage>
        <taxon>Bacteria</taxon>
        <taxon>Pseudomonadati</taxon>
        <taxon>Pseudomonadota</taxon>
        <taxon>Alphaproteobacteria</taxon>
        <taxon>Rhodobacterales</taxon>
        <taxon>Roseobacteraceae</taxon>
        <taxon>Phaeobacter</taxon>
    </lineage>
</organism>
<dbReference type="SUPFAM" id="SSF50129">
    <property type="entry name" value="GroES-like"/>
    <property type="match status" value="1"/>
</dbReference>
<dbReference type="Gene3D" id="3.40.50.720">
    <property type="entry name" value="NAD(P)-binding Rossmann-like Domain"/>
    <property type="match status" value="1"/>
</dbReference>
<dbReference type="STRING" id="481446.NIT7645_02327"/>
<protein>
    <submittedName>
        <fullName evidence="3">Beta-ketoacyl-acyl-carrier-protein synthase I</fullName>
        <ecNumber evidence="3">2.3.1.41</ecNumber>
    </submittedName>
</protein>
<keyword evidence="3" id="KW-0808">Transferase</keyword>
<evidence type="ECO:0000256" key="1">
    <source>
        <dbReference type="ARBA" id="ARBA00022857"/>
    </source>
</evidence>
<dbReference type="InterPro" id="IPR051603">
    <property type="entry name" value="Zinc-ADH_QOR/CCCR"/>
</dbReference>
<dbReference type="InterPro" id="IPR036291">
    <property type="entry name" value="NAD(P)-bd_dom_sf"/>
</dbReference>
<dbReference type="PANTHER" id="PTHR44154">
    <property type="entry name" value="QUINONE OXIDOREDUCTASE"/>
    <property type="match status" value="1"/>
</dbReference>
<evidence type="ECO:0000259" key="2">
    <source>
        <dbReference type="SMART" id="SM00829"/>
    </source>
</evidence>
<dbReference type="PANTHER" id="PTHR44154:SF1">
    <property type="entry name" value="QUINONE OXIDOREDUCTASE"/>
    <property type="match status" value="1"/>
</dbReference>
<dbReference type="InterPro" id="IPR011032">
    <property type="entry name" value="GroES-like_sf"/>
</dbReference>
<dbReference type="CDD" id="cd08253">
    <property type="entry name" value="zeta_crystallin"/>
    <property type="match status" value="1"/>
</dbReference>
<dbReference type="RefSeq" id="WP_050673135.1">
    <property type="nucleotide sequence ID" value="NZ_CVRL01000014.1"/>
</dbReference>
<dbReference type="GO" id="GO:0004315">
    <property type="term" value="F:3-oxoacyl-[acyl-carrier-protein] synthase activity"/>
    <property type="evidence" value="ECO:0007669"/>
    <property type="project" value="UniProtKB-EC"/>
</dbReference>
<keyword evidence="3" id="KW-0012">Acyltransferase</keyword>
<gene>
    <name evidence="3" type="primary">ppsC_1</name>
    <name evidence="3" type="ORF">NIT7321_01564</name>
</gene>
<dbReference type="Proteomes" id="UP000043764">
    <property type="component" value="Unassembled WGS sequence"/>
</dbReference>
<reference evidence="4" key="1">
    <citation type="submission" date="2015-05" db="EMBL/GenBank/DDBJ databases">
        <authorList>
            <person name="Rodrigo-Torres Lidia"/>
            <person name="Arahal R.David."/>
        </authorList>
    </citation>
    <scope>NUCLEOTIDE SEQUENCE [LARGE SCALE GENOMIC DNA]</scope>
    <source>
        <strain evidence="4">CECT 7321</strain>
    </source>
</reference>
<dbReference type="EMBL" id="CVRL01000014">
    <property type="protein sequence ID" value="CRL10716.1"/>
    <property type="molecule type" value="Genomic_DNA"/>
</dbReference>
<dbReference type="InterPro" id="IPR013154">
    <property type="entry name" value="ADH-like_N"/>
</dbReference>
<dbReference type="InterPro" id="IPR020843">
    <property type="entry name" value="ER"/>
</dbReference>
<feature type="domain" description="Enoyl reductase (ER)" evidence="2">
    <location>
        <begin position="14"/>
        <end position="326"/>
    </location>
</feature>
<keyword evidence="1" id="KW-0521">NADP</keyword>
<dbReference type="Gene3D" id="3.90.180.10">
    <property type="entry name" value="Medium-chain alcohol dehydrogenases, catalytic domain"/>
    <property type="match status" value="1"/>
</dbReference>
<dbReference type="GO" id="GO:0016491">
    <property type="term" value="F:oxidoreductase activity"/>
    <property type="evidence" value="ECO:0007669"/>
    <property type="project" value="InterPro"/>
</dbReference>
<name>A0A0H5D0R5_9RHOB</name>